<evidence type="ECO:0000313" key="2">
    <source>
        <dbReference type="EMBL" id="KAG5446044.1"/>
    </source>
</evidence>
<name>A0A8T1M9G1_CLOSI</name>
<dbReference type="Pfam" id="PF13402">
    <property type="entry name" value="Peptidase_M60"/>
    <property type="match status" value="1"/>
</dbReference>
<organism evidence="2 3">
    <name type="scientific">Clonorchis sinensis</name>
    <name type="common">Chinese liver fluke</name>
    <dbReference type="NCBI Taxonomy" id="79923"/>
    <lineage>
        <taxon>Eukaryota</taxon>
        <taxon>Metazoa</taxon>
        <taxon>Spiralia</taxon>
        <taxon>Lophotrochozoa</taxon>
        <taxon>Platyhelminthes</taxon>
        <taxon>Trematoda</taxon>
        <taxon>Digenea</taxon>
        <taxon>Opisthorchiida</taxon>
        <taxon>Opisthorchiata</taxon>
        <taxon>Opisthorchiidae</taxon>
        <taxon>Clonorchis</taxon>
    </lineage>
</organism>
<gene>
    <name evidence="2" type="ORF">CSKR_203362</name>
</gene>
<accession>A0A8T1M9G1</accession>
<dbReference type="EMBL" id="NIRI02000056">
    <property type="protein sequence ID" value="KAG5446044.1"/>
    <property type="molecule type" value="Genomic_DNA"/>
</dbReference>
<dbReference type="PANTHER" id="PTHR15730">
    <property type="entry name" value="EXPERIMENTAL AUTOIMMUNE PROSTATITIS ANTIGEN 2-RELATED"/>
    <property type="match status" value="1"/>
</dbReference>
<sequence>MRMIFFPEDQSGVNVPFDVHTFGRPMTECGFDHFYPWDPLGSRLTFEWKGQEIVLKPDKPVQYIIIGHPNTRYPEYSTPIVIGEVQAHGEKLHDSFVPKVPEDDGPLPKNYYKETRRAVIGGQDRLWTTPGRGQFKPNYKYQDVVLAWFYDQPVSMVVVRKKAKMFLIMGHALPIEVDWLSMYTRFRESCKNWLTNGSLTANYVKISAKFQPGDVLLITRDDIFDPTEIYCKLISGKNSAFIGITSRDTNDSLSKLLELMHVDFVTTNKVMEEQFVSVSGSADSDGFIPTSYIIERYVNSWKAFSTERFPMRNEELGIEQRDVEKQVKALVEKYGALMENLGPCDTKSFARNEKTTALINYNLILKYQYGERGFTLPNIHRHPGTIVSTTKPTSVVASIYADRAGSFFPLGVYAKPGEGFKWTVLENSDEKFANQWIRVNAQTDWIDQNYYWSRWPTISTELCVRRQGQYISPHGGPLFLQLPQGVSIKIRLENVYRYPWLDLRNPKSIESFEQEVKDYSTVPWMVISGDSMNSMLRTIDVYTAKPGDVISSARYFDNVIKVMHNYRGSKWEEAASEMFVSDLQISAGYGHSGYPWMGSLDWSRAFTLWSESIKFGGYPGFANLLGMNLQPWDATLNGGGPVTNNVLRLIVEEILLGLKPYQGDKDTGKWGSSEYQGPGLGYYRYLGELFGYGLVGNGFIEARRNPRWNEWEKTQLWVTKMCTETGYNLVPFHKMWNFPMSVETKDVCKRLPCFFPEDEYTKPYQSKVDKVLEELAGNCSRTDPRKVEFRGDIKRGVDTVRPQNIFLTFE</sequence>
<evidence type="ECO:0000313" key="3">
    <source>
        <dbReference type="Proteomes" id="UP000286415"/>
    </source>
</evidence>
<protein>
    <submittedName>
        <fullName evidence="2">TRPM8 channel-associated factor 2</fullName>
    </submittedName>
</protein>
<evidence type="ECO:0000259" key="1">
    <source>
        <dbReference type="PROSITE" id="PS51723"/>
    </source>
</evidence>
<dbReference type="Gene3D" id="1.10.390.30">
    <property type="entry name" value="Peptidase M60, enhancin-like domain 3"/>
    <property type="match status" value="1"/>
</dbReference>
<dbReference type="PROSITE" id="PS51723">
    <property type="entry name" value="PEPTIDASE_M60"/>
    <property type="match status" value="1"/>
</dbReference>
<dbReference type="OrthoDB" id="10260387at2759"/>
<dbReference type="InterPro" id="IPR042279">
    <property type="entry name" value="Pep_M60_3"/>
</dbReference>
<dbReference type="InterPro" id="IPR051244">
    <property type="entry name" value="TCAF"/>
</dbReference>
<keyword evidence="3" id="KW-1185">Reference proteome</keyword>
<feature type="domain" description="Peptidase M60" evidence="1">
    <location>
        <begin position="405"/>
        <end position="700"/>
    </location>
</feature>
<reference evidence="2 3" key="1">
    <citation type="journal article" date="2018" name="Biotechnol. Adv.">
        <title>Improved genomic resources and new bioinformatic workflow for the carcinogenic parasite Clonorchis sinensis: Biotechnological implications.</title>
        <authorList>
            <person name="Wang D."/>
            <person name="Korhonen P.K."/>
            <person name="Gasser R.B."/>
            <person name="Young N.D."/>
        </authorList>
    </citation>
    <scope>NUCLEOTIDE SEQUENCE [LARGE SCALE GENOMIC DNA]</scope>
    <source>
        <strain evidence="2">Cs-k2</strain>
    </source>
</reference>
<dbReference type="SMART" id="SM01276">
    <property type="entry name" value="M60-like"/>
    <property type="match status" value="1"/>
</dbReference>
<dbReference type="Proteomes" id="UP000286415">
    <property type="component" value="Unassembled WGS sequence"/>
</dbReference>
<reference evidence="2 3" key="2">
    <citation type="journal article" date="2021" name="Genomics">
        <title>High-quality reference genome for Clonorchis sinensis.</title>
        <authorList>
            <person name="Young N.D."/>
            <person name="Stroehlein A.J."/>
            <person name="Kinkar L."/>
            <person name="Wang T."/>
            <person name="Sohn W.M."/>
            <person name="Chang B.C.H."/>
            <person name="Kaur P."/>
            <person name="Weisz D."/>
            <person name="Dudchenko O."/>
            <person name="Aiden E.L."/>
            <person name="Korhonen P.K."/>
            <person name="Gasser R.B."/>
        </authorList>
    </citation>
    <scope>NUCLEOTIDE SEQUENCE [LARGE SCALE GENOMIC DNA]</scope>
    <source>
        <strain evidence="2">Cs-k2</strain>
    </source>
</reference>
<dbReference type="AlphaFoldDB" id="A0A8T1M9G1"/>
<proteinExistence type="predicted"/>
<dbReference type="Gene3D" id="3.40.390.80">
    <property type="entry name" value="Peptidase M60, enhancin-like domain 2"/>
    <property type="match status" value="1"/>
</dbReference>
<comment type="caution">
    <text evidence="2">The sequence shown here is derived from an EMBL/GenBank/DDBJ whole genome shotgun (WGS) entry which is preliminary data.</text>
</comment>
<dbReference type="InterPro" id="IPR031161">
    <property type="entry name" value="Peptidase_M60_dom"/>
</dbReference>
<dbReference type="PANTHER" id="PTHR15730:SF5">
    <property type="entry name" value="SI:CH211-210B2.2-RELATED"/>
    <property type="match status" value="1"/>
</dbReference>